<dbReference type="PROSITE" id="PS51740">
    <property type="entry name" value="SPOVT_ABRB"/>
    <property type="match status" value="2"/>
</dbReference>
<keyword evidence="6 7" id="KW-0804">Transcription</keyword>
<keyword evidence="5 7" id="KW-0238">DNA-binding</keyword>
<dbReference type="GO" id="GO:2000143">
    <property type="term" value="P:negative regulation of DNA-templated transcription initiation"/>
    <property type="evidence" value="ECO:0007669"/>
    <property type="project" value="TreeGrafter"/>
</dbReference>
<dbReference type="NCBIfam" id="TIGR00242">
    <property type="entry name" value="division/cell wall cluster transcriptional repressor MraZ"/>
    <property type="match status" value="1"/>
</dbReference>
<feature type="domain" description="SpoVT-AbrB" evidence="8">
    <location>
        <begin position="105"/>
        <end position="148"/>
    </location>
</feature>
<dbReference type="Pfam" id="PF02381">
    <property type="entry name" value="MraZ"/>
    <property type="match status" value="2"/>
</dbReference>
<dbReference type="OrthoDB" id="9807753at2"/>
<dbReference type="InterPro" id="IPR020603">
    <property type="entry name" value="MraZ_dom"/>
</dbReference>
<dbReference type="HAMAP" id="MF_01008">
    <property type="entry name" value="MraZ"/>
    <property type="match status" value="1"/>
</dbReference>
<dbReference type="GO" id="GO:0005737">
    <property type="term" value="C:cytoplasm"/>
    <property type="evidence" value="ECO:0007669"/>
    <property type="project" value="UniProtKB-UniRule"/>
</dbReference>
<evidence type="ECO:0000256" key="6">
    <source>
        <dbReference type="ARBA" id="ARBA00023163"/>
    </source>
</evidence>
<evidence type="ECO:0000313" key="10">
    <source>
        <dbReference type="Proteomes" id="UP000317155"/>
    </source>
</evidence>
<sequence length="172" mass="18710">MPQGRRYSSQKVGNSDMLGQKGPPMIFQGEFNNSIDPKGRASIPAKFREVLADAYGDEVLVVTKNVEGGLSAYPLSSWGKIVERVQQSPPGPEKNAVIRLIVAPATECAFDKQGRVLIPPALRSHAGLEKEIVVVGMFDKIDLYSQIKYAEVTRHSEALLQDSPDFVSGVGL</sequence>
<comment type="subunit">
    <text evidence="7">Forms oligomers.</text>
</comment>
<dbReference type="InterPro" id="IPR035642">
    <property type="entry name" value="MraZ_N"/>
</dbReference>
<evidence type="ECO:0000313" key="9">
    <source>
        <dbReference type="EMBL" id="TRO78944.1"/>
    </source>
</evidence>
<comment type="caution">
    <text evidence="9">The sequence shown here is derived from an EMBL/GenBank/DDBJ whole genome shotgun (WGS) entry which is preliminary data.</text>
</comment>
<name>A0A550J6T3_9BACT</name>
<evidence type="ECO:0000256" key="7">
    <source>
        <dbReference type="HAMAP-Rule" id="MF_01008"/>
    </source>
</evidence>
<dbReference type="PANTHER" id="PTHR34701">
    <property type="entry name" value="TRANSCRIPTIONAL REGULATOR MRAZ"/>
    <property type="match status" value="1"/>
</dbReference>
<feature type="domain" description="SpoVT-AbrB" evidence="8">
    <location>
        <begin position="30"/>
        <end position="77"/>
    </location>
</feature>
<evidence type="ECO:0000256" key="4">
    <source>
        <dbReference type="ARBA" id="ARBA00023015"/>
    </source>
</evidence>
<dbReference type="InterPro" id="IPR035644">
    <property type="entry name" value="MraZ_C"/>
</dbReference>
<evidence type="ECO:0000259" key="8">
    <source>
        <dbReference type="PROSITE" id="PS51740"/>
    </source>
</evidence>
<dbReference type="GO" id="GO:0009295">
    <property type="term" value="C:nucleoid"/>
    <property type="evidence" value="ECO:0007669"/>
    <property type="project" value="UniProtKB-SubCell"/>
</dbReference>
<proteinExistence type="inferred from homology"/>
<dbReference type="SUPFAM" id="SSF89447">
    <property type="entry name" value="AbrB/MazE/MraZ-like"/>
    <property type="match status" value="1"/>
</dbReference>
<keyword evidence="4 7" id="KW-0805">Transcription regulation</keyword>
<dbReference type="CDD" id="cd16320">
    <property type="entry name" value="MraZ_N"/>
    <property type="match status" value="1"/>
</dbReference>
<dbReference type="GO" id="GO:0003700">
    <property type="term" value="F:DNA-binding transcription factor activity"/>
    <property type="evidence" value="ECO:0007669"/>
    <property type="project" value="UniProtKB-UniRule"/>
</dbReference>
<organism evidence="9 10">
    <name type="scientific">Trichloromonas acetexigens</name>
    <dbReference type="NCBI Taxonomy" id="38815"/>
    <lineage>
        <taxon>Bacteria</taxon>
        <taxon>Pseudomonadati</taxon>
        <taxon>Thermodesulfobacteriota</taxon>
        <taxon>Desulfuromonadia</taxon>
        <taxon>Desulfuromonadales</taxon>
        <taxon>Trichloromonadaceae</taxon>
        <taxon>Trichloromonas</taxon>
    </lineage>
</organism>
<dbReference type="Proteomes" id="UP000317155">
    <property type="component" value="Unassembled WGS sequence"/>
</dbReference>
<evidence type="ECO:0000256" key="2">
    <source>
        <dbReference type="ARBA" id="ARBA00022490"/>
    </source>
</evidence>
<dbReference type="InterPro" id="IPR003444">
    <property type="entry name" value="MraZ"/>
</dbReference>
<comment type="similarity">
    <text evidence="7">Belongs to the MraZ family.</text>
</comment>
<reference evidence="9 10" key="1">
    <citation type="submission" date="2019-07" db="EMBL/GenBank/DDBJ databases">
        <title>Insights of Desulfuromonas acetexigens electromicrobiology.</title>
        <authorList>
            <person name="Katuri K."/>
            <person name="Sapireddy V."/>
            <person name="Shaw D.R."/>
            <person name="Saikaly P."/>
        </authorList>
    </citation>
    <scope>NUCLEOTIDE SEQUENCE [LARGE SCALE GENOMIC DNA]</scope>
    <source>
        <strain evidence="9 10">2873</strain>
    </source>
</reference>
<dbReference type="EMBL" id="VJVV01000013">
    <property type="protein sequence ID" value="TRO78944.1"/>
    <property type="molecule type" value="Genomic_DNA"/>
</dbReference>
<dbReference type="CDD" id="cd16321">
    <property type="entry name" value="MraZ_C"/>
    <property type="match status" value="1"/>
</dbReference>
<evidence type="ECO:0000256" key="1">
    <source>
        <dbReference type="ARBA" id="ARBA00013860"/>
    </source>
</evidence>
<evidence type="ECO:0000256" key="5">
    <source>
        <dbReference type="ARBA" id="ARBA00023125"/>
    </source>
</evidence>
<protein>
    <recommendedName>
        <fullName evidence="1 7">Transcriptional regulator MraZ</fullName>
    </recommendedName>
</protein>
<dbReference type="InterPro" id="IPR037914">
    <property type="entry name" value="SpoVT-AbrB_sf"/>
</dbReference>
<dbReference type="InterPro" id="IPR007159">
    <property type="entry name" value="SpoVT-AbrB_dom"/>
</dbReference>
<keyword evidence="3" id="KW-0677">Repeat</keyword>
<dbReference type="InterPro" id="IPR038619">
    <property type="entry name" value="MraZ_sf"/>
</dbReference>
<dbReference type="Gene3D" id="3.40.1550.20">
    <property type="entry name" value="Transcriptional regulator MraZ domain"/>
    <property type="match status" value="1"/>
</dbReference>
<keyword evidence="10" id="KW-1185">Reference proteome</keyword>
<evidence type="ECO:0000256" key="3">
    <source>
        <dbReference type="ARBA" id="ARBA00022737"/>
    </source>
</evidence>
<dbReference type="PANTHER" id="PTHR34701:SF1">
    <property type="entry name" value="TRANSCRIPTIONAL REGULATOR MRAZ"/>
    <property type="match status" value="1"/>
</dbReference>
<dbReference type="AlphaFoldDB" id="A0A550J6T3"/>
<comment type="subcellular location">
    <subcellularLocation>
        <location evidence="7">Cytoplasm</location>
        <location evidence="7">Nucleoid</location>
    </subcellularLocation>
</comment>
<gene>
    <name evidence="7 9" type="primary">mraZ</name>
    <name evidence="9" type="ORF">FL622_14770</name>
</gene>
<accession>A0A550J6T3</accession>
<keyword evidence="2 7" id="KW-0963">Cytoplasm</keyword>
<dbReference type="GO" id="GO:0000976">
    <property type="term" value="F:transcription cis-regulatory region binding"/>
    <property type="evidence" value="ECO:0007669"/>
    <property type="project" value="TreeGrafter"/>
</dbReference>